<dbReference type="Proteomes" id="UP001330812">
    <property type="component" value="Chromosome"/>
</dbReference>
<dbReference type="EMBL" id="CP142149">
    <property type="protein sequence ID" value="WSE32371.1"/>
    <property type="molecule type" value="Genomic_DNA"/>
</dbReference>
<name>A0ABZ1ID33_9PSEU</name>
<evidence type="ECO:0000256" key="1">
    <source>
        <dbReference type="SAM" id="Phobius"/>
    </source>
</evidence>
<keyword evidence="3" id="KW-1185">Reference proteome</keyword>
<evidence type="ECO:0000313" key="3">
    <source>
        <dbReference type="Proteomes" id="UP001330812"/>
    </source>
</evidence>
<keyword evidence="1" id="KW-1133">Transmembrane helix</keyword>
<feature type="transmembrane region" description="Helical" evidence="1">
    <location>
        <begin position="27"/>
        <end position="48"/>
    </location>
</feature>
<sequence length="225" mass="24107">MTEEVPVLAEVPTIATPPRHRSRRVPLVIAAVVGLVVGAAGVGVPWFVTAHDSGVVSGLPLEAPDTLGGVDRADVYPIKLKDDESHRQFAQRNATTDRENTNRLSAAYGAPALVQTYTATNFAHSFQITAVRAHAPGLVTPYEGKDNGLAGPLNELRQIGDVSCLLHNDLAPFDKPSPDKTSVVVCQRTDATLTIQLKPLGDDTLEYTDPTVCANMINEAWAKLH</sequence>
<evidence type="ECO:0008006" key="4">
    <source>
        <dbReference type="Google" id="ProtNLM"/>
    </source>
</evidence>
<proteinExistence type="predicted"/>
<accession>A0ABZ1ID33</accession>
<keyword evidence="1" id="KW-0812">Transmembrane</keyword>
<evidence type="ECO:0000313" key="2">
    <source>
        <dbReference type="EMBL" id="WSE32371.1"/>
    </source>
</evidence>
<protein>
    <recommendedName>
        <fullName evidence="4">Sensor domain-containing protein</fullName>
    </recommendedName>
</protein>
<keyword evidence="1" id="KW-0472">Membrane</keyword>
<gene>
    <name evidence="2" type="ORF">VSH64_09675</name>
</gene>
<organism evidence="2 3">
    <name type="scientific">Amycolatopsis rhabdoformis</name>
    <dbReference type="NCBI Taxonomy" id="1448059"/>
    <lineage>
        <taxon>Bacteria</taxon>
        <taxon>Bacillati</taxon>
        <taxon>Actinomycetota</taxon>
        <taxon>Actinomycetes</taxon>
        <taxon>Pseudonocardiales</taxon>
        <taxon>Pseudonocardiaceae</taxon>
        <taxon>Amycolatopsis</taxon>
    </lineage>
</organism>
<reference evidence="2 3" key="1">
    <citation type="journal article" date="2015" name="Int. J. Syst. Evol. Microbiol.">
        <title>Amycolatopsis rhabdoformis sp. nov., an actinomycete isolated from a tropical forest soil.</title>
        <authorList>
            <person name="Souza W.R."/>
            <person name="Silva R.E."/>
            <person name="Goodfellow M."/>
            <person name="Busarakam K."/>
            <person name="Figueiro F.S."/>
            <person name="Ferreira D."/>
            <person name="Rodrigues-Filho E."/>
            <person name="Moraes L.A.B."/>
            <person name="Zucchi T.D."/>
        </authorList>
    </citation>
    <scope>NUCLEOTIDE SEQUENCE [LARGE SCALE GENOMIC DNA]</scope>
    <source>
        <strain evidence="2 3">NCIMB 14900</strain>
    </source>
</reference>
<dbReference type="RefSeq" id="WP_326835179.1">
    <property type="nucleotide sequence ID" value="NZ_CP142149.1"/>
</dbReference>